<gene>
    <name evidence="1" type="ORF">DPEC_G00253740</name>
</gene>
<protein>
    <submittedName>
        <fullName evidence="1">Uncharacterized protein</fullName>
    </submittedName>
</protein>
<comment type="caution">
    <text evidence="1">The sequence shown here is derived from an EMBL/GenBank/DDBJ whole genome shotgun (WGS) entry which is preliminary data.</text>
</comment>
<keyword evidence="2" id="KW-1185">Reference proteome</keyword>
<dbReference type="Proteomes" id="UP001157502">
    <property type="component" value="Chromosome 22"/>
</dbReference>
<name>A0ACC2FUD8_DALPE</name>
<organism evidence="1 2">
    <name type="scientific">Dallia pectoralis</name>
    <name type="common">Alaska blackfish</name>
    <dbReference type="NCBI Taxonomy" id="75939"/>
    <lineage>
        <taxon>Eukaryota</taxon>
        <taxon>Metazoa</taxon>
        <taxon>Chordata</taxon>
        <taxon>Craniata</taxon>
        <taxon>Vertebrata</taxon>
        <taxon>Euteleostomi</taxon>
        <taxon>Actinopterygii</taxon>
        <taxon>Neopterygii</taxon>
        <taxon>Teleostei</taxon>
        <taxon>Protacanthopterygii</taxon>
        <taxon>Esociformes</taxon>
        <taxon>Umbridae</taxon>
        <taxon>Dallia</taxon>
    </lineage>
</organism>
<accession>A0ACC2FUD8</accession>
<evidence type="ECO:0000313" key="1">
    <source>
        <dbReference type="EMBL" id="KAJ7994850.1"/>
    </source>
</evidence>
<dbReference type="EMBL" id="CM055749">
    <property type="protein sequence ID" value="KAJ7994850.1"/>
    <property type="molecule type" value="Genomic_DNA"/>
</dbReference>
<sequence>MSRKTQSCASIRSPSRAIQAESLVPVFLQPLRALKAIHSVRAEPGDSHRENKSPSEKDQGRPRTLARCPAEITN</sequence>
<reference evidence="1" key="1">
    <citation type="submission" date="2021-05" db="EMBL/GenBank/DDBJ databases">
        <authorList>
            <person name="Pan Q."/>
            <person name="Jouanno E."/>
            <person name="Zahm M."/>
            <person name="Klopp C."/>
            <person name="Cabau C."/>
            <person name="Louis A."/>
            <person name="Berthelot C."/>
            <person name="Parey E."/>
            <person name="Roest Crollius H."/>
            <person name="Montfort J."/>
            <person name="Robinson-Rechavi M."/>
            <person name="Bouchez O."/>
            <person name="Lampietro C."/>
            <person name="Lopez Roques C."/>
            <person name="Donnadieu C."/>
            <person name="Postlethwait J."/>
            <person name="Bobe J."/>
            <person name="Dillon D."/>
            <person name="Chandos A."/>
            <person name="von Hippel F."/>
            <person name="Guiguen Y."/>
        </authorList>
    </citation>
    <scope>NUCLEOTIDE SEQUENCE</scope>
    <source>
        <strain evidence="1">YG-Jan2019</strain>
    </source>
</reference>
<evidence type="ECO:0000313" key="2">
    <source>
        <dbReference type="Proteomes" id="UP001157502"/>
    </source>
</evidence>
<proteinExistence type="predicted"/>